<dbReference type="Pfam" id="PF03633">
    <property type="entry name" value="Glyco_hydro_65C"/>
    <property type="match status" value="1"/>
</dbReference>
<dbReference type="InterPro" id="IPR012341">
    <property type="entry name" value="6hp_glycosidase-like_sf"/>
</dbReference>
<reference evidence="4 5" key="1">
    <citation type="submission" date="2019-11" db="EMBL/GenBank/DDBJ databases">
        <authorList>
            <person name="He Y."/>
        </authorList>
    </citation>
    <scope>NUCLEOTIDE SEQUENCE [LARGE SCALE GENOMIC DNA]</scope>
    <source>
        <strain evidence="4 5">SCSIO 58843</strain>
    </source>
</reference>
<feature type="domain" description="Glycoside hydrolase family 65 N-terminal" evidence="3">
    <location>
        <begin position="242"/>
        <end position="495"/>
    </location>
</feature>
<dbReference type="InterPro" id="IPR036412">
    <property type="entry name" value="HAD-like_sf"/>
</dbReference>
<dbReference type="GO" id="GO:0030246">
    <property type="term" value="F:carbohydrate binding"/>
    <property type="evidence" value="ECO:0007669"/>
    <property type="project" value="InterPro"/>
</dbReference>
<evidence type="ECO:0000259" key="2">
    <source>
        <dbReference type="Pfam" id="PF03633"/>
    </source>
</evidence>
<name>A0A5Q2RRF2_9ACTN</name>
<dbReference type="InterPro" id="IPR005196">
    <property type="entry name" value="Glyco_hydro_65_N"/>
</dbReference>
<dbReference type="NCBIfam" id="TIGR01509">
    <property type="entry name" value="HAD-SF-IA-v3"/>
    <property type="match status" value="1"/>
</dbReference>
<dbReference type="InterPro" id="IPR005194">
    <property type="entry name" value="Glyco_hydro_65_C"/>
</dbReference>
<evidence type="ECO:0000313" key="4">
    <source>
        <dbReference type="EMBL" id="QGG97141.1"/>
    </source>
</evidence>
<dbReference type="Pfam" id="PF03632">
    <property type="entry name" value="Glyco_hydro_65m"/>
    <property type="match status" value="1"/>
</dbReference>
<dbReference type="KEGG" id="atq:GH723_14920"/>
<dbReference type="InterPro" id="IPR008928">
    <property type="entry name" value="6-hairpin_glycosidase_sf"/>
</dbReference>
<dbReference type="GO" id="GO:0004553">
    <property type="term" value="F:hydrolase activity, hydrolyzing O-glycosyl compounds"/>
    <property type="evidence" value="ECO:0007669"/>
    <property type="project" value="TreeGrafter"/>
</dbReference>
<keyword evidence="4" id="KW-0378">Hydrolase</keyword>
<accession>A0A5Q2RRF2</accession>
<dbReference type="AlphaFoldDB" id="A0A5Q2RRF2"/>
<proteinExistence type="predicted"/>
<dbReference type="Gene3D" id="2.60.420.10">
    <property type="entry name" value="Maltose phosphorylase, domain 3"/>
    <property type="match status" value="1"/>
</dbReference>
<dbReference type="Pfam" id="PF00702">
    <property type="entry name" value="Hydrolase"/>
    <property type="match status" value="1"/>
</dbReference>
<dbReference type="Gene3D" id="2.70.98.40">
    <property type="entry name" value="Glycoside hydrolase, family 65, N-terminal domain"/>
    <property type="match status" value="1"/>
</dbReference>
<dbReference type="InterPro" id="IPR006439">
    <property type="entry name" value="HAD-SF_hydro_IA"/>
</dbReference>
<dbReference type="InterPro" id="IPR037018">
    <property type="entry name" value="GH65_N"/>
</dbReference>
<feature type="domain" description="Glycoside hydrolase family 65 central catalytic" evidence="1">
    <location>
        <begin position="551"/>
        <end position="946"/>
    </location>
</feature>
<organism evidence="4 5">
    <name type="scientific">Actinomarinicola tropica</name>
    <dbReference type="NCBI Taxonomy" id="2789776"/>
    <lineage>
        <taxon>Bacteria</taxon>
        <taxon>Bacillati</taxon>
        <taxon>Actinomycetota</taxon>
        <taxon>Acidimicrobiia</taxon>
        <taxon>Acidimicrobiales</taxon>
        <taxon>Iamiaceae</taxon>
        <taxon>Actinomarinicola</taxon>
    </lineage>
</organism>
<evidence type="ECO:0000259" key="1">
    <source>
        <dbReference type="Pfam" id="PF03632"/>
    </source>
</evidence>
<dbReference type="FunFam" id="1.50.10.10:FF:000053">
    <property type="entry name" value="Putative glycosyl hydrolase"/>
    <property type="match status" value="1"/>
</dbReference>
<dbReference type="SUPFAM" id="SSF74650">
    <property type="entry name" value="Galactose mutarotase-like"/>
    <property type="match status" value="1"/>
</dbReference>
<dbReference type="Gene3D" id="1.50.10.10">
    <property type="match status" value="1"/>
</dbReference>
<dbReference type="SUPFAM" id="SSF48208">
    <property type="entry name" value="Six-hairpin glycosidases"/>
    <property type="match status" value="1"/>
</dbReference>
<dbReference type="PANTHER" id="PTHR11051">
    <property type="entry name" value="GLYCOSYL HYDROLASE-RELATED"/>
    <property type="match status" value="1"/>
</dbReference>
<protein>
    <submittedName>
        <fullName evidence="4">HAD-IA family hydrolase</fullName>
    </submittedName>
</protein>
<dbReference type="PANTHER" id="PTHR11051:SF8">
    <property type="entry name" value="PROTEIN-GLUCOSYLGALACTOSYLHYDROXYLYSINE GLUCOSIDASE"/>
    <property type="match status" value="1"/>
</dbReference>
<dbReference type="Gene3D" id="1.10.150.240">
    <property type="entry name" value="Putative phosphatase, domain 2"/>
    <property type="match status" value="1"/>
</dbReference>
<dbReference type="EMBL" id="CP045851">
    <property type="protein sequence ID" value="QGG97141.1"/>
    <property type="molecule type" value="Genomic_DNA"/>
</dbReference>
<dbReference type="GO" id="GO:0016757">
    <property type="term" value="F:glycosyltransferase activity"/>
    <property type="evidence" value="ECO:0007669"/>
    <property type="project" value="UniProtKB-ARBA"/>
</dbReference>
<dbReference type="InterPro" id="IPR011013">
    <property type="entry name" value="Gal_mutarotase_sf_dom"/>
</dbReference>
<dbReference type="InterPro" id="IPR005195">
    <property type="entry name" value="Glyco_hydro_65_M"/>
</dbReference>
<sequence length="1030" mass="112417">MDGVVTDTASVHAAAWAELFDDALHDPRAGRAAPIPFDPGGDYRRYVDGRSREDGVATFLDSRSVDVPLGQEGDPPDAWTVHGLAARKNDLYLKRLTEHGVRVFAGTTDLIRRLRAGGIPVGLVTASRDADKLLAAAEIKDLFDVVVDGALAVDLALPGKPDPAMFLEAARRLAVDPARVAVVEDAVSGVAAASAGGFRLVVGVNRADQRAALEAAGADLVLDDVALLDLGVLRTDPWVAAYAGFDPAHEGHREALTTVGNGYLGTRGAAPERRADGIHYPGTYLAGIYNRLTSMVEDREVEDEHLVNAPNWLLLDVRIDEGRWWSDGGLHISDERRELDLRRAVLTRTAILTDGDGRRLRLTQRRLASMDRPHVAALETTLVADGWTGVVTVRSGIDAGITNSNVAEYAALANRHLTDVDAWDAAADTLVVVTETSQSRIRIATAARTTVASVTPVRSGHIDLGDGRHVHDLTIELTDQSPIVVDKTIAFATSRDVAIASPEDGALAELSRAHGGFTGRLEAHEAAWRRLWGHFRIELDAERDVQLVLNLHAYHLLSAISPHTAEVDAGVPARGLHGEGYRGHVFWDELFVLPVVGVHLPEVSRALLEYRWRRLPAARQAARVAGLAGARFPWQSGSDGREETPEQLFNLRSGRWMPDNSRRQYHVGLAVAFNAWLHYQATDDRAWLAERGTDLIIEVARLFASLATHDAASDRFHIEGVMGPDEYHDGYPGTPGSGLRDNAYTNVLAAWVCGRAVDTLAELAGYAGDEARDRLDIAIGEVERWEQLSRRLNVCFHEDGVISQFDGYTDLTEFDWDHYRATYGNIGRLDLILESEGDATNRYKLSKQADVLMVLYLLGPDQLLAQLDRLGYRVSGDSLRRTVDYYLDRTAHGSTLSRVVHASVLARLDPARAWDLFRDALVADLDDTQGGTTAEGIHLGAMAGTIDIVTRAFAGLALLDDPPSFHPHLPSGLHHVDFRLHHRGQLIGVSLDHDRLRLTTAADGPSAPIEVRVGHRRVRLPGNTAVDVEL</sequence>
<keyword evidence="5" id="KW-1185">Reference proteome</keyword>
<evidence type="ECO:0000259" key="3">
    <source>
        <dbReference type="Pfam" id="PF03636"/>
    </source>
</evidence>
<dbReference type="Pfam" id="PF03636">
    <property type="entry name" value="Glyco_hydro_65N"/>
    <property type="match status" value="1"/>
</dbReference>
<dbReference type="InterPro" id="IPR023214">
    <property type="entry name" value="HAD_sf"/>
</dbReference>
<dbReference type="SUPFAM" id="SSF56784">
    <property type="entry name" value="HAD-like"/>
    <property type="match status" value="1"/>
</dbReference>
<gene>
    <name evidence="4" type="ORF">GH723_14920</name>
</gene>
<dbReference type="GO" id="GO:0005975">
    <property type="term" value="P:carbohydrate metabolic process"/>
    <property type="evidence" value="ECO:0007669"/>
    <property type="project" value="InterPro"/>
</dbReference>
<evidence type="ECO:0000313" key="5">
    <source>
        <dbReference type="Proteomes" id="UP000334019"/>
    </source>
</evidence>
<dbReference type="Proteomes" id="UP000334019">
    <property type="component" value="Chromosome"/>
</dbReference>
<dbReference type="InterPro" id="IPR023198">
    <property type="entry name" value="PGP-like_dom2"/>
</dbReference>
<dbReference type="Gene3D" id="3.40.50.1000">
    <property type="entry name" value="HAD superfamily/HAD-like"/>
    <property type="match status" value="1"/>
</dbReference>
<feature type="domain" description="Glycoside hydrolase family 65 C-terminal" evidence="2">
    <location>
        <begin position="959"/>
        <end position="1020"/>
    </location>
</feature>